<feature type="compositionally biased region" description="Basic and acidic residues" evidence="1">
    <location>
        <begin position="447"/>
        <end position="458"/>
    </location>
</feature>
<name>A0A3S5BA24_9PLAT</name>
<feature type="compositionally biased region" description="Basic residues" evidence="1">
    <location>
        <begin position="261"/>
        <end position="272"/>
    </location>
</feature>
<dbReference type="Proteomes" id="UP000784294">
    <property type="component" value="Unassembled WGS sequence"/>
</dbReference>
<feature type="compositionally biased region" description="Basic residues" evidence="1">
    <location>
        <begin position="287"/>
        <end position="297"/>
    </location>
</feature>
<evidence type="ECO:0000313" key="2">
    <source>
        <dbReference type="EMBL" id="VEL17277.1"/>
    </source>
</evidence>
<feature type="compositionally biased region" description="Polar residues" evidence="1">
    <location>
        <begin position="503"/>
        <end position="512"/>
    </location>
</feature>
<feature type="region of interest" description="Disordered" evidence="1">
    <location>
        <begin position="240"/>
        <end position="317"/>
    </location>
</feature>
<feature type="region of interest" description="Disordered" evidence="1">
    <location>
        <begin position="436"/>
        <end position="476"/>
    </location>
</feature>
<feature type="region of interest" description="Disordered" evidence="1">
    <location>
        <begin position="51"/>
        <end position="120"/>
    </location>
</feature>
<evidence type="ECO:0000313" key="3">
    <source>
        <dbReference type="Proteomes" id="UP000784294"/>
    </source>
</evidence>
<proteinExistence type="predicted"/>
<feature type="region of interest" description="Disordered" evidence="1">
    <location>
        <begin position="500"/>
        <end position="541"/>
    </location>
</feature>
<accession>A0A3S5BA24</accession>
<dbReference type="AlphaFoldDB" id="A0A3S5BA24"/>
<evidence type="ECO:0000256" key="1">
    <source>
        <dbReference type="SAM" id="MobiDB-lite"/>
    </source>
</evidence>
<feature type="compositionally biased region" description="Basic residues" evidence="1">
    <location>
        <begin position="240"/>
        <end position="250"/>
    </location>
</feature>
<organism evidence="2 3">
    <name type="scientific">Protopolystoma xenopodis</name>
    <dbReference type="NCBI Taxonomy" id="117903"/>
    <lineage>
        <taxon>Eukaryota</taxon>
        <taxon>Metazoa</taxon>
        <taxon>Spiralia</taxon>
        <taxon>Lophotrochozoa</taxon>
        <taxon>Platyhelminthes</taxon>
        <taxon>Monogenea</taxon>
        <taxon>Polyopisthocotylea</taxon>
        <taxon>Polystomatidea</taxon>
        <taxon>Polystomatidae</taxon>
        <taxon>Protopolystoma</taxon>
    </lineage>
</organism>
<protein>
    <submittedName>
        <fullName evidence="2">Uncharacterized protein</fullName>
    </submittedName>
</protein>
<comment type="caution">
    <text evidence="2">The sequence shown here is derived from an EMBL/GenBank/DDBJ whole genome shotgun (WGS) entry which is preliminary data.</text>
</comment>
<dbReference type="PANTHER" id="PTHR48209">
    <property type="entry name" value="AGL056WP"/>
    <property type="match status" value="1"/>
</dbReference>
<dbReference type="PANTHER" id="PTHR48209:SF2">
    <property type="entry name" value="FI24008P1"/>
    <property type="match status" value="1"/>
</dbReference>
<dbReference type="EMBL" id="CAAALY010031906">
    <property type="protein sequence ID" value="VEL17277.1"/>
    <property type="molecule type" value="Genomic_DNA"/>
</dbReference>
<sequence length="615" mass="67174">MSSAYYGQELASTATMAAAAAVAAVAAATAYQKNRNCYHYLENEKEGCKHYYDDDEDEEDDVEEEAEEEEDYYKRDSGRQRRQRRKGAHFRDRIETGGPVRVARSERFNARTAGAGETRIEPKFAWLQTDEKLLALAVAQQNTVRRQVGGVMGVGSSDGEKDRDEEEEEEQDREEGAEEEEEEDEDEEDDDDDDDEKEGLGQEDDELELSDRASMLRRSRNDGVIALSGHDGPESLRLLRRQRNGRLRVHTSKDDTATSMQRKRRGRPISARRARDQTSLLPEVTTRSKRRGQRRRDRSASGPGSYRTASGQRPRISRLFDLSPAELRLRRHLLETCGVLSRLDARLGDRQTRVVVCVDTCGETGSGGDTGGATAAGSGLSQERLGGRAGLGSGLGVGVSAALVKLAAFAYLVDRLQMVTPQGGDSAAVSILLNPRSQADQMGRQMSGKEKKSVDSDRQQSTSISKSTLQGVASKASQNTTWSPNLVLLLTATETSPWRPLTSCCSTATTGMETGKPGTREEEGRSSGREDVGDSGRGGAAVSAGAHLSTVWQQGAVFSWQTEAWRVVHNACHLPVYLEELPPGPDTTADWLADIIANEGSIAKGYLTRPGLQAS</sequence>
<feature type="compositionally biased region" description="Basic and acidic residues" evidence="1">
    <location>
        <begin position="518"/>
        <end position="534"/>
    </location>
</feature>
<keyword evidence="3" id="KW-1185">Reference proteome</keyword>
<dbReference type="OrthoDB" id="6287039at2759"/>
<feature type="compositionally biased region" description="Acidic residues" evidence="1">
    <location>
        <begin position="53"/>
        <end position="71"/>
    </location>
</feature>
<gene>
    <name evidence="2" type="ORF">PXEA_LOCUS10717</name>
</gene>
<feature type="compositionally biased region" description="Polar residues" evidence="1">
    <location>
        <begin position="459"/>
        <end position="476"/>
    </location>
</feature>
<feature type="compositionally biased region" description="Acidic residues" evidence="1">
    <location>
        <begin position="163"/>
        <end position="208"/>
    </location>
</feature>
<feature type="region of interest" description="Disordered" evidence="1">
    <location>
        <begin position="148"/>
        <end position="211"/>
    </location>
</feature>
<reference evidence="2" key="1">
    <citation type="submission" date="2018-11" db="EMBL/GenBank/DDBJ databases">
        <authorList>
            <consortium name="Pathogen Informatics"/>
        </authorList>
    </citation>
    <scope>NUCLEOTIDE SEQUENCE</scope>
</reference>